<dbReference type="Pfam" id="PF12724">
    <property type="entry name" value="Flavodoxin_5"/>
    <property type="match status" value="1"/>
</dbReference>
<dbReference type="PANTHER" id="PTHR42809:SF1">
    <property type="entry name" value="FLAVODOXIN 1"/>
    <property type="match status" value="1"/>
</dbReference>
<keyword evidence="3" id="KW-0813">Transport</keyword>
<dbReference type="AlphaFoldDB" id="A0A0F9I999"/>
<dbReference type="SUPFAM" id="SSF52218">
    <property type="entry name" value="Flavoproteins"/>
    <property type="match status" value="1"/>
</dbReference>
<gene>
    <name evidence="8" type="ORF">LCGC14_1607500</name>
</gene>
<protein>
    <recommendedName>
        <fullName evidence="7">Flavodoxin-like domain-containing protein</fullName>
    </recommendedName>
</protein>
<evidence type="ECO:0000313" key="8">
    <source>
        <dbReference type="EMBL" id="KKM24196.1"/>
    </source>
</evidence>
<dbReference type="GO" id="GO:0010181">
    <property type="term" value="F:FMN binding"/>
    <property type="evidence" value="ECO:0007669"/>
    <property type="project" value="InterPro"/>
</dbReference>
<accession>A0A0F9I999</accession>
<comment type="cofactor">
    <cofactor evidence="1">
        <name>FMN</name>
        <dbReference type="ChEBI" id="CHEBI:58210"/>
    </cofactor>
</comment>
<reference evidence="8" key="1">
    <citation type="journal article" date="2015" name="Nature">
        <title>Complex archaea that bridge the gap between prokaryotes and eukaryotes.</title>
        <authorList>
            <person name="Spang A."/>
            <person name="Saw J.H."/>
            <person name="Jorgensen S.L."/>
            <person name="Zaremba-Niedzwiedzka K."/>
            <person name="Martijn J."/>
            <person name="Lind A.E."/>
            <person name="van Eijk R."/>
            <person name="Schleper C."/>
            <person name="Guy L."/>
            <person name="Ettema T.J."/>
        </authorList>
    </citation>
    <scope>NUCLEOTIDE SEQUENCE</scope>
</reference>
<dbReference type="Gene3D" id="3.40.50.360">
    <property type="match status" value="1"/>
</dbReference>
<name>A0A0F9I999_9ZZZZ</name>
<organism evidence="8">
    <name type="scientific">marine sediment metagenome</name>
    <dbReference type="NCBI Taxonomy" id="412755"/>
    <lineage>
        <taxon>unclassified sequences</taxon>
        <taxon>metagenomes</taxon>
        <taxon>ecological metagenomes</taxon>
    </lineage>
</organism>
<dbReference type="InterPro" id="IPR008254">
    <property type="entry name" value="Flavodoxin/NO_synth"/>
</dbReference>
<dbReference type="InterPro" id="IPR026816">
    <property type="entry name" value="Flavodoxin_dom"/>
</dbReference>
<sequence>MKILIGYDTKHGNTKKVAELIGEGIKSIKQNEILVENIKDIDLNREETYDLFILGSPNHGGSHTRAVKKFLKEFANAQLKGKSYAVFDTYMGKDFEKAIKEMEAQFSALMPDLTKARSGLSIKVGGIEGPIVDEDLPKCKEFGLKLAN</sequence>
<evidence type="ECO:0000256" key="4">
    <source>
        <dbReference type="ARBA" id="ARBA00022630"/>
    </source>
</evidence>
<keyword evidence="6" id="KW-0249">Electron transport</keyword>
<evidence type="ECO:0000256" key="2">
    <source>
        <dbReference type="ARBA" id="ARBA00005267"/>
    </source>
</evidence>
<keyword evidence="4" id="KW-0285">Flavoprotein</keyword>
<evidence type="ECO:0000256" key="1">
    <source>
        <dbReference type="ARBA" id="ARBA00001917"/>
    </source>
</evidence>
<evidence type="ECO:0000256" key="3">
    <source>
        <dbReference type="ARBA" id="ARBA00022448"/>
    </source>
</evidence>
<dbReference type="PROSITE" id="PS50902">
    <property type="entry name" value="FLAVODOXIN_LIKE"/>
    <property type="match status" value="1"/>
</dbReference>
<dbReference type="EMBL" id="LAZR01012976">
    <property type="protein sequence ID" value="KKM24196.1"/>
    <property type="molecule type" value="Genomic_DNA"/>
</dbReference>
<comment type="similarity">
    <text evidence="2">Belongs to the flavodoxin family.</text>
</comment>
<keyword evidence="5" id="KW-0288">FMN</keyword>
<dbReference type="PANTHER" id="PTHR42809">
    <property type="entry name" value="FLAVODOXIN 2"/>
    <property type="match status" value="1"/>
</dbReference>
<evidence type="ECO:0000256" key="5">
    <source>
        <dbReference type="ARBA" id="ARBA00022643"/>
    </source>
</evidence>
<dbReference type="InterPro" id="IPR050619">
    <property type="entry name" value="Flavodoxin"/>
</dbReference>
<evidence type="ECO:0000259" key="7">
    <source>
        <dbReference type="PROSITE" id="PS50902"/>
    </source>
</evidence>
<evidence type="ECO:0000256" key="6">
    <source>
        <dbReference type="ARBA" id="ARBA00022982"/>
    </source>
</evidence>
<comment type="caution">
    <text evidence="8">The sequence shown here is derived from an EMBL/GenBank/DDBJ whole genome shotgun (WGS) entry which is preliminary data.</text>
</comment>
<proteinExistence type="inferred from homology"/>
<feature type="domain" description="Flavodoxin-like" evidence="7">
    <location>
        <begin position="3"/>
        <end position="147"/>
    </location>
</feature>
<dbReference type="InterPro" id="IPR029039">
    <property type="entry name" value="Flavoprotein-like_sf"/>
</dbReference>